<gene>
    <name evidence="1" type="ORF">IAB78_00015</name>
</gene>
<sequence>MKNIRTLMFSGMAILAGIFASCNEEEFQPGPKVDGQEVYFDASTPSSFTIESENSITITVMRVVADEDLDVNVLVDKERMAEEDQELFDCPESVSFKAGENKAEYVINFTGALAEGTDYEIGLMLDDVDNTTPYGLNTVYFTVAINPWNSLGTGKYRDDWFGPLWGATEPVEIDIEIYESKSEPGLYMVKEMFGWNFLTEFFGGTQDAIIGEGYVESYTPTDIQFDCTDPNNVHLPMQFSGITDTELGDLYIAMLQGATGTLENGIITFSTNGLFCGNSEMYGLQANTDGMFRIVLPGYEVTDYSLAAEYAGMRVASDNETASAVIDFTYGKDVTGIKYVFASGNVENSAGEYITGIVDGTAENVYEVENFIAGGETVSVEAALTPGIQTIVAVPMDKDNKPLKDNAAVTSFYFPGLGSTETPECDVEVAMYKVSEYAAASDYVEDCPDYSSAVYEITGSGIKSMKSYLNTKEIVESAPDMGLTYEDLVMEYGTDFNADKLAELNSTGKLWNISIKLEAGTTYTMLVYAENDYGKTKLVTADFTTDEIPYEGTLVIGDYKMTCTLDDGKGGTVNINNIFTVSPRVAGTETEYAVTNLAIENGASWYATFDPDANTLTLDGTEVGYETYGPSFGATYGYYDAEKTLVYGIYSFASEQSDGSDPCVFSVDAATNQVSALTTDLMVPVFNASTGRQEGVYSSFSAGTGVSLYTGESAGTQNLSPASAGQILAPASVKIEKLPAQMSVRHTAGFETRTKTLDINRHTGMTGLHTLKVETGVCEPLPHKGFSRHSVSPVAVAR</sequence>
<protein>
    <submittedName>
        <fullName evidence="1">Uncharacterized protein</fullName>
    </submittedName>
</protein>
<proteinExistence type="predicted"/>
<reference evidence="1" key="1">
    <citation type="submission" date="2020-10" db="EMBL/GenBank/DDBJ databases">
        <authorList>
            <person name="Gilroy R."/>
        </authorList>
    </citation>
    <scope>NUCLEOTIDE SEQUENCE</scope>
    <source>
        <strain evidence="1">B2-16538</strain>
    </source>
</reference>
<dbReference type="AlphaFoldDB" id="A0A9D9J297"/>
<organism evidence="1 2">
    <name type="scientific">Candidatus Cryptobacteroides excrementavium</name>
    <dbReference type="NCBI Taxonomy" id="2840759"/>
    <lineage>
        <taxon>Bacteria</taxon>
        <taxon>Pseudomonadati</taxon>
        <taxon>Bacteroidota</taxon>
        <taxon>Bacteroidia</taxon>
        <taxon>Bacteroidales</taxon>
        <taxon>Candidatus Cryptobacteroides</taxon>
    </lineage>
</organism>
<evidence type="ECO:0000313" key="2">
    <source>
        <dbReference type="Proteomes" id="UP000823750"/>
    </source>
</evidence>
<dbReference type="PROSITE" id="PS51257">
    <property type="entry name" value="PROKAR_LIPOPROTEIN"/>
    <property type="match status" value="1"/>
</dbReference>
<accession>A0A9D9J297</accession>
<dbReference type="Proteomes" id="UP000823750">
    <property type="component" value="Unassembled WGS sequence"/>
</dbReference>
<reference evidence="1" key="2">
    <citation type="journal article" date="2021" name="PeerJ">
        <title>Extensive microbial diversity within the chicken gut microbiome revealed by metagenomics and culture.</title>
        <authorList>
            <person name="Gilroy R."/>
            <person name="Ravi A."/>
            <person name="Getino M."/>
            <person name="Pursley I."/>
            <person name="Horton D.L."/>
            <person name="Alikhan N.F."/>
            <person name="Baker D."/>
            <person name="Gharbi K."/>
            <person name="Hall N."/>
            <person name="Watson M."/>
            <person name="Adriaenssens E.M."/>
            <person name="Foster-Nyarko E."/>
            <person name="Jarju S."/>
            <person name="Secka A."/>
            <person name="Antonio M."/>
            <person name="Oren A."/>
            <person name="Chaudhuri R.R."/>
            <person name="La Ragione R."/>
            <person name="Hildebrand F."/>
            <person name="Pallen M.J."/>
        </authorList>
    </citation>
    <scope>NUCLEOTIDE SEQUENCE</scope>
    <source>
        <strain evidence="1">B2-16538</strain>
    </source>
</reference>
<evidence type="ECO:0000313" key="1">
    <source>
        <dbReference type="EMBL" id="MBO8484795.1"/>
    </source>
</evidence>
<comment type="caution">
    <text evidence="1">The sequence shown here is derived from an EMBL/GenBank/DDBJ whole genome shotgun (WGS) entry which is preliminary data.</text>
</comment>
<dbReference type="EMBL" id="JADILX010000001">
    <property type="protein sequence ID" value="MBO8484795.1"/>
    <property type="molecule type" value="Genomic_DNA"/>
</dbReference>
<name>A0A9D9J297_9BACT</name>